<reference evidence="5 6" key="1">
    <citation type="submission" date="2014-05" db="EMBL/GenBank/DDBJ databases">
        <title>Draft genome sequence of Amycolatopsis rifamycinica DSM 46095.</title>
        <authorList>
            <person name="Lal R."/>
            <person name="Saxena A."/>
            <person name="Kumari R."/>
            <person name="Mukherjee U."/>
            <person name="Singh P."/>
            <person name="Sangwan N."/>
            <person name="Mahato N.K."/>
        </authorList>
    </citation>
    <scope>NUCLEOTIDE SEQUENCE [LARGE SCALE GENOMIC DNA]</scope>
    <source>
        <strain evidence="5 6">DSM 46095</strain>
    </source>
</reference>
<name>A0A066U0Z5_9PSEU</name>
<dbReference type="OrthoDB" id="9785699at2"/>
<dbReference type="Gene3D" id="2.170.16.10">
    <property type="entry name" value="Hedgehog/Intein (Hint) domain"/>
    <property type="match status" value="1"/>
</dbReference>
<dbReference type="CDD" id="cd00081">
    <property type="entry name" value="Hint"/>
    <property type="match status" value="1"/>
</dbReference>
<dbReference type="PANTHER" id="PTHR43432">
    <property type="entry name" value="SLR0285 PROTEIN"/>
    <property type="match status" value="1"/>
</dbReference>
<proteinExistence type="predicted"/>
<dbReference type="Proteomes" id="UP000027345">
    <property type="component" value="Unassembled WGS sequence"/>
</dbReference>
<dbReference type="PROSITE" id="PS51918">
    <property type="entry name" value="RADICAL_SAM"/>
    <property type="match status" value="1"/>
</dbReference>
<dbReference type="SUPFAM" id="SSF51294">
    <property type="entry name" value="Hedgehog/intein (Hint) domain"/>
    <property type="match status" value="1"/>
</dbReference>
<keyword evidence="3" id="KW-0411">Iron-sulfur</keyword>
<keyword evidence="2" id="KW-0408">Iron</keyword>
<comment type="caution">
    <text evidence="5">The sequence shown here is derived from an EMBL/GenBank/DDBJ whole genome shotgun (WGS) entry which is preliminary data.</text>
</comment>
<dbReference type="STRING" id="287986.DV20_17145"/>
<evidence type="ECO:0000259" key="4">
    <source>
        <dbReference type="PROSITE" id="PS51918"/>
    </source>
</evidence>
<keyword evidence="6" id="KW-1185">Reference proteome</keyword>
<gene>
    <name evidence="5" type="ORF">DV20_17145</name>
</gene>
<dbReference type="InterPro" id="IPR058240">
    <property type="entry name" value="rSAM_sf"/>
</dbReference>
<dbReference type="GO" id="GO:0051536">
    <property type="term" value="F:iron-sulfur cluster binding"/>
    <property type="evidence" value="ECO:0007669"/>
    <property type="project" value="UniProtKB-KW"/>
</dbReference>
<evidence type="ECO:0000256" key="3">
    <source>
        <dbReference type="ARBA" id="ARBA00023014"/>
    </source>
</evidence>
<accession>A0A066U0Z5</accession>
<dbReference type="GO" id="GO:0003824">
    <property type="term" value="F:catalytic activity"/>
    <property type="evidence" value="ECO:0007669"/>
    <property type="project" value="InterPro"/>
</dbReference>
<protein>
    <submittedName>
        <fullName evidence="5">Radical SAM protein</fullName>
    </submittedName>
</protein>
<dbReference type="Pfam" id="PF04055">
    <property type="entry name" value="Radical_SAM"/>
    <property type="match status" value="1"/>
</dbReference>
<evidence type="ECO:0000256" key="1">
    <source>
        <dbReference type="ARBA" id="ARBA00022723"/>
    </source>
</evidence>
<dbReference type="PROSITE" id="PS50817">
    <property type="entry name" value="INTEIN_N_TER"/>
    <property type="match status" value="1"/>
</dbReference>
<dbReference type="PANTHER" id="PTHR43432:SF3">
    <property type="entry name" value="SLR0285 PROTEIN"/>
    <property type="match status" value="1"/>
</dbReference>
<dbReference type="AlphaFoldDB" id="A0A066U0Z5"/>
<dbReference type="SMART" id="SM00305">
    <property type="entry name" value="HintC"/>
    <property type="match status" value="1"/>
</dbReference>
<sequence>MRSVRSPEFDGVTFHEVHARSVLNKVPDGSGVPFGWTVNPYRGCSHACTYCLEGGTRILMADGRTKALSDLKVGDEIYGTRGHGASRRLVPTRVEAHWTTLRAAYRVTLEDGTRLVAGGDHRFLTSKGWKHVTGSKFGAAQRPHLEPGTELIGVGRFAPTPDETLGYRAGYLCGMLRSGGFAAEPDAAARALQYLPDFGASVGFLKVPPDPDAHWQRGFLAGVFDLAGDYGRGVLAVAHDEPEIADAFAAALARFGFAHQLDEVPKFPTRQEIRVLGGVGEALRFFHVSNPAVTWKRSLEGAAIGASRRRVEAIEALGLQLPLFDITTGTGDFIADGMVSHNCFARNTHTYLDFDAGRDFDTQVVVKINAPQVLAAQLKKPSWRREHVAMGTNTDPYQRAEGRYRLMPGIITALARSGTPLSVLTKGTVLARDLPLLRDVARDVPVGLAVSIALLDEELQHRLEPGTPSPRARLELVRKAREAGLPCSVLVAPVLPWLTDSEEALDALFARLADVGATSVTAFALHLRPGAREWFGRWLAGTHPELVPRYRELYARGSYVRKAYREGLAERVGPLLRRHGLDRKDGFDPRAPELPAAAAAPAEQLRLL</sequence>
<dbReference type="InterPro" id="IPR007197">
    <property type="entry name" value="rSAM"/>
</dbReference>
<dbReference type="SMART" id="SM00306">
    <property type="entry name" value="HintN"/>
    <property type="match status" value="1"/>
</dbReference>
<dbReference type="GO" id="GO:0046872">
    <property type="term" value="F:metal ion binding"/>
    <property type="evidence" value="ECO:0007669"/>
    <property type="project" value="UniProtKB-KW"/>
</dbReference>
<dbReference type="InterPro" id="IPR006141">
    <property type="entry name" value="Intein_N"/>
</dbReference>
<dbReference type="eggNOG" id="COG1533">
    <property type="taxonomic scope" value="Bacteria"/>
</dbReference>
<dbReference type="InterPro" id="IPR040086">
    <property type="entry name" value="MJ0683-like"/>
</dbReference>
<dbReference type="InterPro" id="IPR030934">
    <property type="entry name" value="Intein_C"/>
</dbReference>
<feature type="domain" description="Radical SAM core" evidence="4">
    <location>
        <begin position="329"/>
        <end position="569"/>
    </location>
</feature>
<dbReference type="SUPFAM" id="SSF102114">
    <property type="entry name" value="Radical SAM enzymes"/>
    <property type="match status" value="1"/>
</dbReference>
<dbReference type="Gene3D" id="3.80.30.30">
    <property type="match status" value="1"/>
</dbReference>
<dbReference type="NCBIfam" id="NF038136">
    <property type="entry name" value="rSAM_Rv_intein"/>
    <property type="match status" value="1"/>
</dbReference>
<keyword evidence="1" id="KW-0479">Metal-binding</keyword>
<evidence type="ECO:0000313" key="6">
    <source>
        <dbReference type="Proteomes" id="UP000027345"/>
    </source>
</evidence>
<dbReference type="PROSITE" id="PS50818">
    <property type="entry name" value="INTEIN_C_TER"/>
    <property type="match status" value="1"/>
</dbReference>
<dbReference type="InterPro" id="IPR036844">
    <property type="entry name" value="Hint_dom_sf"/>
</dbReference>
<dbReference type="NCBIfam" id="NF038135">
    <property type="entry name" value="rSAM_Rv2578c"/>
    <property type="match status" value="1"/>
</dbReference>
<dbReference type="InterPro" id="IPR003586">
    <property type="entry name" value="Hint_dom_C"/>
</dbReference>
<dbReference type="GO" id="GO:0016539">
    <property type="term" value="P:intein-mediated protein splicing"/>
    <property type="evidence" value="ECO:0007669"/>
    <property type="project" value="InterPro"/>
</dbReference>
<evidence type="ECO:0000313" key="5">
    <source>
        <dbReference type="EMBL" id="KDN21116.1"/>
    </source>
</evidence>
<dbReference type="EMBL" id="JMQI01000030">
    <property type="protein sequence ID" value="KDN21116.1"/>
    <property type="molecule type" value="Genomic_DNA"/>
</dbReference>
<evidence type="ECO:0000256" key="2">
    <source>
        <dbReference type="ARBA" id="ARBA00023004"/>
    </source>
</evidence>
<dbReference type="InterPro" id="IPR003587">
    <property type="entry name" value="Hint_dom_N"/>
</dbReference>
<organism evidence="5 6">
    <name type="scientific">Amycolatopsis rifamycinica</name>
    <dbReference type="NCBI Taxonomy" id="287986"/>
    <lineage>
        <taxon>Bacteria</taxon>
        <taxon>Bacillati</taxon>
        <taxon>Actinomycetota</taxon>
        <taxon>Actinomycetes</taxon>
        <taxon>Pseudonocardiales</taxon>
        <taxon>Pseudonocardiaceae</taxon>
        <taxon>Amycolatopsis</taxon>
    </lineage>
</organism>
<dbReference type="CDD" id="cd01335">
    <property type="entry name" value="Radical_SAM"/>
    <property type="match status" value="1"/>
</dbReference>